<dbReference type="EMBL" id="BSOZ01000010">
    <property type="protein sequence ID" value="GLS03928.1"/>
    <property type="molecule type" value="Genomic_DNA"/>
</dbReference>
<dbReference type="InterPro" id="IPR052155">
    <property type="entry name" value="Biofilm_reg_signaling"/>
</dbReference>
<proteinExistence type="predicted"/>
<evidence type="ECO:0000313" key="3">
    <source>
        <dbReference type="EMBL" id="GLS03928.1"/>
    </source>
</evidence>
<organism evidence="3 4">
    <name type="scientific">Chitiniphilus shinanonensis</name>
    <dbReference type="NCBI Taxonomy" id="553088"/>
    <lineage>
        <taxon>Bacteria</taxon>
        <taxon>Pseudomonadati</taxon>
        <taxon>Pseudomonadota</taxon>
        <taxon>Betaproteobacteria</taxon>
        <taxon>Neisseriales</taxon>
        <taxon>Chitinibacteraceae</taxon>
        <taxon>Chitiniphilus</taxon>
    </lineage>
</organism>
<dbReference type="Proteomes" id="UP001156836">
    <property type="component" value="Unassembled WGS sequence"/>
</dbReference>
<comment type="caution">
    <text evidence="3">The sequence shown here is derived from an EMBL/GenBank/DDBJ whole genome shotgun (WGS) entry which is preliminary data.</text>
</comment>
<dbReference type="PANTHER" id="PTHR44757:SF2">
    <property type="entry name" value="BIOFILM ARCHITECTURE MAINTENANCE PROTEIN MBAA"/>
    <property type="match status" value="1"/>
</dbReference>
<dbReference type="PROSITE" id="PS51257">
    <property type="entry name" value="PROKAR_LIPOPROTEIN"/>
    <property type="match status" value="1"/>
</dbReference>
<evidence type="ECO:0000313" key="4">
    <source>
        <dbReference type="Proteomes" id="UP001156836"/>
    </source>
</evidence>
<keyword evidence="1" id="KW-1133">Transmembrane helix</keyword>
<evidence type="ECO:0000256" key="1">
    <source>
        <dbReference type="SAM" id="Phobius"/>
    </source>
</evidence>
<dbReference type="SMART" id="SM00091">
    <property type="entry name" value="PAS"/>
    <property type="match status" value="2"/>
</dbReference>
<feature type="domain" description="PAS" evidence="2">
    <location>
        <begin position="205"/>
        <end position="241"/>
    </location>
</feature>
<reference evidence="4" key="1">
    <citation type="journal article" date="2019" name="Int. J. Syst. Evol. Microbiol.">
        <title>The Global Catalogue of Microorganisms (GCM) 10K type strain sequencing project: providing services to taxonomists for standard genome sequencing and annotation.</title>
        <authorList>
            <consortium name="The Broad Institute Genomics Platform"/>
            <consortium name="The Broad Institute Genome Sequencing Center for Infectious Disease"/>
            <person name="Wu L."/>
            <person name="Ma J."/>
        </authorList>
    </citation>
    <scope>NUCLEOTIDE SEQUENCE [LARGE SCALE GENOMIC DNA]</scope>
    <source>
        <strain evidence="4">NBRC 104970</strain>
    </source>
</reference>
<protein>
    <recommendedName>
        <fullName evidence="2">PAS domain-containing protein</fullName>
    </recommendedName>
</protein>
<evidence type="ECO:0000259" key="2">
    <source>
        <dbReference type="PROSITE" id="PS50112"/>
    </source>
</evidence>
<dbReference type="PANTHER" id="PTHR44757">
    <property type="entry name" value="DIGUANYLATE CYCLASE DGCP"/>
    <property type="match status" value="1"/>
</dbReference>
<dbReference type="NCBIfam" id="TIGR00229">
    <property type="entry name" value="sensory_box"/>
    <property type="match status" value="1"/>
</dbReference>
<dbReference type="SUPFAM" id="SSF55785">
    <property type="entry name" value="PYP-like sensor domain (PAS domain)"/>
    <property type="match status" value="3"/>
</dbReference>
<dbReference type="InterPro" id="IPR000014">
    <property type="entry name" value="PAS"/>
</dbReference>
<gene>
    <name evidence="3" type="ORF">GCM10007860_10730</name>
</gene>
<name>A0ABQ6BPV4_9NEIS</name>
<sequence length="427" mass="46881">MAQRFFGMTARSVHNHLETAFLGLALAACLVAAGTLQWWAADRLGERIWLIHGLLVLAVIGLIYLVLRRPAPAGAPQESTVLAVAAESQPIAHCLPDIVWRIDYATRAVMPLNAAGAAEHPRADEESARLSMLFPARVSRQYLEALINVQSTQTPQQFEYRLAPADGKEQHVFEARLLPLSGKECLAVIRDITEMKATEEALFNQQLFVHQIIDSSPSLIFVRDKHGRFLLVNRATQSALGHDLLVQSHMGLSEQQMPFTNGDHDVLEKGETVRIVDHYTLANGRTHWFDIIKQPLIRDGEVYILSIAMDISHVKAAEAALANSEPLSGDVADALPQPFMLVRDGNIEFANLATCLLLNAPPSAVLGRPLSAFAGNADSLLAAPDFQPSRFEVPHGDGFPCWARRIRQNAGDAHLIVFDTVREAQAA</sequence>
<dbReference type="Pfam" id="PF13426">
    <property type="entry name" value="PAS_9"/>
    <property type="match status" value="2"/>
</dbReference>
<feature type="transmembrane region" description="Helical" evidence="1">
    <location>
        <begin position="47"/>
        <end position="67"/>
    </location>
</feature>
<feature type="transmembrane region" description="Helical" evidence="1">
    <location>
        <begin position="21"/>
        <end position="41"/>
    </location>
</feature>
<accession>A0ABQ6BPV4</accession>
<dbReference type="Pfam" id="PF08448">
    <property type="entry name" value="PAS_4"/>
    <property type="match status" value="1"/>
</dbReference>
<keyword evidence="1" id="KW-0812">Transmembrane</keyword>
<dbReference type="PROSITE" id="PS50112">
    <property type="entry name" value="PAS"/>
    <property type="match status" value="1"/>
</dbReference>
<dbReference type="InterPro" id="IPR013656">
    <property type="entry name" value="PAS_4"/>
</dbReference>
<keyword evidence="1" id="KW-0472">Membrane</keyword>
<dbReference type="InterPro" id="IPR035965">
    <property type="entry name" value="PAS-like_dom_sf"/>
</dbReference>
<keyword evidence="4" id="KW-1185">Reference proteome</keyword>
<dbReference type="Gene3D" id="3.30.450.20">
    <property type="entry name" value="PAS domain"/>
    <property type="match status" value="2"/>
</dbReference>